<protein>
    <submittedName>
        <fullName evidence="1">DUF6020 family protein</fullName>
    </submittedName>
</protein>
<dbReference type="Proteomes" id="UP001161916">
    <property type="component" value="Unassembled WGS sequence"/>
</dbReference>
<comment type="caution">
    <text evidence="1">The sequence shown here is derived from an EMBL/GenBank/DDBJ whole genome shotgun (WGS) entry which is preliminary data.</text>
</comment>
<dbReference type="AlphaFoldDB" id="A0AA43P8K3"/>
<dbReference type="InterPro" id="IPR046062">
    <property type="entry name" value="DUF6020"/>
</dbReference>
<organism evidence="1 2">
    <name type="scientific">Bifidobacterium catenulatum subsp. kashiwanohense</name>
    <dbReference type="NCBI Taxonomy" id="630129"/>
    <lineage>
        <taxon>Bacteria</taxon>
        <taxon>Bacillati</taxon>
        <taxon>Actinomycetota</taxon>
        <taxon>Actinomycetes</taxon>
        <taxon>Bifidobacteriales</taxon>
        <taxon>Bifidobacteriaceae</taxon>
        <taxon>Bifidobacterium</taxon>
    </lineage>
</organism>
<proteinExistence type="predicted"/>
<reference evidence="1" key="1">
    <citation type="submission" date="2022-09" db="EMBL/GenBank/DDBJ databases">
        <authorList>
            <person name="Orihara K."/>
        </authorList>
    </citation>
    <scope>NUCLEOTIDE SEQUENCE</scope>
    <source>
        <strain evidence="1">YIT 13062</strain>
    </source>
</reference>
<sequence>MTVVQKGMKRRVPLVVLAMICGFLASLVDSIRQNDQLVLAPRMLWYTLIIAILFFLFVLLLECVLAWLNREPETYRNVSCKLREIFSFKTSKKQFALIAVVLVLCWLPYLIVTYPGVIWYDTEQQLLQWNGQPNTFTNGSYLSDHHPVFDTMIFGTFLRLGAFFGSADRGLYLGCIVIELVTIASLASMILYCRHIGAGWRFCFAEMIFFAVFPFTALFSMTMVKDSLFMPFFIWFAMIFVEAVRTQGVLLKQPQFFTAFLLTALLMGLTKKTGVYIVLICCIILFFAVSSIIRKRAVGVFTVVISVFMILMPKIVFPVLRIQEGGKQEMLAVPLQQSALLVKRHENDVSRQDLEVIYKILGDDVADRYQWWASDNVKGYSWDSQNDQYLGQYAIAWIHGLASHPETYVEAYVALQEAWLGIPSPTDSNAGDLVMQTYALGSDHYALPDSVKLGLCFGGFKNAVQKLQETINDHIARAPIVNLLCSRAVWSTWIFVFVLYECIRRKQRHCSWLAPYVVTFLFLWISPATVTIEGMRYLIPMVMIAPLMLGMLGSGEQTNSAQAAEDER</sequence>
<accession>A0AA43P8K3</accession>
<evidence type="ECO:0000313" key="2">
    <source>
        <dbReference type="Proteomes" id="UP001161916"/>
    </source>
</evidence>
<reference evidence="1" key="2">
    <citation type="journal article" date="2023" name="Gut Microbes">
        <title>Characterization of Bifidobacterium kashiwanohense that utilizes both milk- and plant-derived oligosaccharides.</title>
        <authorList>
            <person name="Orihara K."/>
            <person name="Yahagi K."/>
            <person name="Saito Y."/>
            <person name="Watanabe Y."/>
            <person name="Sasai T."/>
            <person name="Hara T."/>
            <person name="Tsukuda N."/>
            <person name="Oki K."/>
            <person name="Fujimoto J."/>
            <person name="Matsuki T."/>
        </authorList>
    </citation>
    <scope>NUCLEOTIDE SEQUENCE</scope>
    <source>
        <strain evidence="1">YIT 13062</strain>
    </source>
</reference>
<evidence type="ECO:0000313" key="1">
    <source>
        <dbReference type="EMBL" id="MDH7890954.1"/>
    </source>
</evidence>
<gene>
    <name evidence="1" type="ORF">OB951_10195</name>
</gene>
<name>A0AA43P8K3_9BIFI</name>
<dbReference type="RefSeq" id="WP_033501482.1">
    <property type="nucleotide sequence ID" value="NZ_CP026729.1"/>
</dbReference>
<dbReference type="EMBL" id="JAOPMH010000014">
    <property type="protein sequence ID" value="MDH7890954.1"/>
    <property type="molecule type" value="Genomic_DNA"/>
</dbReference>
<dbReference type="Pfam" id="PF19484">
    <property type="entry name" value="DUF6020"/>
    <property type="match status" value="1"/>
</dbReference>